<dbReference type="RefSeq" id="WP_259310837.1">
    <property type="nucleotide sequence ID" value="NZ_CP087164.1"/>
</dbReference>
<evidence type="ECO:0000313" key="1">
    <source>
        <dbReference type="EMBL" id="UGS36771.1"/>
    </source>
</evidence>
<evidence type="ECO:0008006" key="3">
    <source>
        <dbReference type="Google" id="ProtNLM"/>
    </source>
</evidence>
<proteinExistence type="predicted"/>
<dbReference type="EMBL" id="CP087164">
    <property type="protein sequence ID" value="UGS36771.1"/>
    <property type="molecule type" value="Genomic_DNA"/>
</dbReference>
<organism evidence="1 2">
    <name type="scientific">Capillimicrobium parvum</name>
    <dbReference type="NCBI Taxonomy" id="2884022"/>
    <lineage>
        <taxon>Bacteria</taxon>
        <taxon>Bacillati</taxon>
        <taxon>Actinomycetota</taxon>
        <taxon>Thermoleophilia</taxon>
        <taxon>Solirubrobacterales</taxon>
        <taxon>Capillimicrobiaceae</taxon>
        <taxon>Capillimicrobium</taxon>
    </lineage>
</organism>
<accession>A0A9E6XZR5</accession>
<reference evidence="1" key="1">
    <citation type="journal article" date="2022" name="Int. J. Syst. Evol. Microbiol.">
        <title>Pseudomonas aegrilactucae sp. nov. and Pseudomonas morbosilactucae sp. nov., pathogens causing bacterial rot of lettuce in Japan.</title>
        <authorList>
            <person name="Sawada H."/>
            <person name="Fujikawa T."/>
            <person name="Satou M."/>
        </authorList>
    </citation>
    <scope>NUCLEOTIDE SEQUENCE</scope>
    <source>
        <strain evidence="1">0166_1</strain>
    </source>
</reference>
<gene>
    <name evidence="1" type="ORF">DSM104329_03181</name>
</gene>
<dbReference type="KEGG" id="sbae:DSM104329_03181"/>
<protein>
    <recommendedName>
        <fullName evidence="3">Helix-turn-helix domain-containing protein</fullName>
    </recommendedName>
</protein>
<dbReference type="AlphaFoldDB" id="A0A9E6XZR5"/>
<dbReference type="Proteomes" id="UP001162834">
    <property type="component" value="Chromosome"/>
</dbReference>
<evidence type="ECO:0000313" key="2">
    <source>
        <dbReference type="Proteomes" id="UP001162834"/>
    </source>
</evidence>
<sequence>MSRADRKQQLFEDIVRLRRAERTCSAPRDIVTVRSHLEQELGDSVSRSLAARLLGVSHTGLQRWIDAGDVPVVLTRSGRQEVPISALVDLYESTETVRSSGRRRLHVMEPTLVAARTRASTLDASKLLSPTDMASADPHDRAERRSRAYHAAVARTLRRDTVRDALHQLWRWNEEGKIDPRYAEEWETVLGRPIPEIKQVLTEDSQWARDLRQNSPFAGALSEPERRKIFDTIR</sequence>
<name>A0A9E6XZR5_9ACTN</name>
<keyword evidence="2" id="KW-1185">Reference proteome</keyword>